<protein>
    <submittedName>
        <fullName evidence="2">Uncharacterized protein</fullName>
    </submittedName>
</protein>
<evidence type="ECO:0000256" key="1">
    <source>
        <dbReference type="SAM" id="MobiDB-lite"/>
    </source>
</evidence>
<feature type="region of interest" description="Disordered" evidence="1">
    <location>
        <begin position="46"/>
        <end position="75"/>
    </location>
</feature>
<reference evidence="2" key="1">
    <citation type="submission" date="2014-11" db="EMBL/GenBank/DDBJ databases">
        <authorList>
            <person name="Amaro Gonzalez C."/>
        </authorList>
    </citation>
    <scope>NUCLEOTIDE SEQUENCE</scope>
</reference>
<proteinExistence type="predicted"/>
<organism evidence="2">
    <name type="scientific">Anguilla anguilla</name>
    <name type="common">European freshwater eel</name>
    <name type="synonym">Muraena anguilla</name>
    <dbReference type="NCBI Taxonomy" id="7936"/>
    <lineage>
        <taxon>Eukaryota</taxon>
        <taxon>Metazoa</taxon>
        <taxon>Chordata</taxon>
        <taxon>Craniata</taxon>
        <taxon>Vertebrata</taxon>
        <taxon>Euteleostomi</taxon>
        <taxon>Actinopterygii</taxon>
        <taxon>Neopterygii</taxon>
        <taxon>Teleostei</taxon>
        <taxon>Anguilliformes</taxon>
        <taxon>Anguillidae</taxon>
        <taxon>Anguilla</taxon>
    </lineage>
</organism>
<evidence type="ECO:0000313" key="2">
    <source>
        <dbReference type="EMBL" id="JAH13943.1"/>
    </source>
</evidence>
<dbReference type="EMBL" id="GBXM01094634">
    <property type="protein sequence ID" value="JAH13943.1"/>
    <property type="molecule type" value="Transcribed_RNA"/>
</dbReference>
<sequence length="109" mass="12735">MSLKAVIYLRSQFQLSFSSFASIHRHFRFTKGNNDWVKHMHEEIEQKNQDTPKAQKTEHGDDEVNRVGKEHQHIDVRHSTVLRVNQVVEELPNGVVDLQGPRKEASEYD</sequence>
<dbReference type="AlphaFoldDB" id="A0A0E9QCW6"/>
<name>A0A0E9QCW6_ANGAN</name>
<accession>A0A0E9QCW6</accession>
<reference evidence="2" key="2">
    <citation type="journal article" date="2015" name="Fish Shellfish Immunol.">
        <title>Early steps in the European eel (Anguilla anguilla)-Vibrio vulnificus interaction in the gills: Role of the RtxA13 toxin.</title>
        <authorList>
            <person name="Callol A."/>
            <person name="Pajuelo D."/>
            <person name="Ebbesson L."/>
            <person name="Teles M."/>
            <person name="MacKenzie S."/>
            <person name="Amaro C."/>
        </authorList>
    </citation>
    <scope>NUCLEOTIDE SEQUENCE</scope>
</reference>